<sequence>MNAVNHYSAFHFIFWFLTARYSKIGWLLFLILSMGWELLELVLPFNFAAETIQNKIADIIVNILGYGSGLFYNENNRK</sequence>
<organism evidence="2">
    <name type="scientific">marine metagenome</name>
    <dbReference type="NCBI Taxonomy" id="408172"/>
    <lineage>
        <taxon>unclassified sequences</taxon>
        <taxon>metagenomes</taxon>
        <taxon>ecological metagenomes</taxon>
    </lineage>
</organism>
<keyword evidence="1" id="KW-1133">Transmembrane helix</keyword>
<keyword evidence="1" id="KW-0472">Membrane</keyword>
<reference evidence="2" key="1">
    <citation type="submission" date="2018-05" db="EMBL/GenBank/DDBJ databases">
        <authorList>
            <person name="Lanie J.A."/>
            <person name="Ng W.-L."/>
            <person name="Kazmierczak K.M."/>
            <person name="Andrzejewski T.M."/>
            <person name="Davidsen T.M."/>
            <person name="Wayne K.J."/>
            <person name="Tettelin H."/>
            <person name="Glass J.I."/>
            <person name="Rusch D."/>
            <person name="Podicherti R."/>
            <person name="Tsui H.-C.T."/>
            <person name="Winkler M.E."/>
        </authorList>
    </citation>
    <scope>NUCLEOTIDE SEQUENCE</scope>
</reference>
<gene>
    <name evidence="2" type="ORF">METZ01_LOCUS447366</name>
</gene>
<protein>
    <recommendedName>
        <fullName evidence="3">VanZ-like domain-containing protein</fullName>
    </recommendedName>
</protein>
<dbReference type="EMBL" id="UINC01183653">
    <property type="protein sequence ID" value="SVD94512.1"/>
    <property type="molecule type" value="Genomic_DNA"/>
</dbReference>
<evidence type="ECO:0000313" key="2">
    <source>
        <dbReference type="EMBL" id="SVD94512.1"/>
    </source>
</evidence>
<evidence type="ECO:0008006" key="3">
    <source>
        <dbReference type="Google" id="ProtNLM"/>
    </source>
</evidence>
<accession>A0A382ZGC2</accession>
<name>A0A382ZGC2_9ZZZZ</name>
<proteinExistence type="predicted"/>
<feature type="transmembrane region" description="Helical" evidence="1">
    <location>
        <begin position="12"/>
        <end position="36"/>
    </location>
</feature>
<evidence type="ECO:0000256" key="1">
    <source>
        <dbReference type="SAM" id="Phobius"/>
    </source>
</evidence>
<dbReference type="AlphaFoldDB" id="A0A382ZGC2"/>
<keyword evidence="1" id="KW-0812">Transmembrane</keyword>